<dbReference type="HOGENOM" id="CLU_608320_0_0_1"/>
<proteinExistence type="predicted"/>
<dbReference type="eggNOG" id="ENOG502S6CT">
    <property type="taxonomic scope" value="Eukaryota"/>
</dbReference>
<dbReference type="RefSeq" id="XP_007376651.1">
    <property type="nucleotide sequence ID" value="XM_007376589.1"/>
</dbReference>
<accession>G3AS24</accession>
<evidence type="ECO:0000313" key="2">
    <source>
        <dbReference type="Proteomes" id="UP000000709"/>
    </source>
</evidence>
<dbReference type="STRING" id="619300.G3AS24"/>
<dbReference type="GeneID" id="18874340"/>
<name>G3AS24_SPAPN</name>
<organism evidence="2">
    <name type="scientific">Spathaspora passalidarum (strain NRRL Y-27907 / 11-Y1)</name>
    <dbReference type="NCBI Taxonomy" id="619300"/>
    <lineage>
        <taxon>Eukaryota</taxon>
        <taxon>Fungi</taxon>
        <taxon>Dikarya</taxon>
        <taxon>Ascomycota</taxon>
        <taxon>Saccharomycotina</taxon>
        <taxon>Pichiomycetes</taxon>
        <taxon>Debaryomycetaceae</taxon>
        <taxon>Spathaspora</taxon>
    </lineage>
</organism>
<evidence type="ECO:0000313" key="1">
    <source>
        <dbReference type="EMBL" id="EGW31873.1"/>
    </source>
</evidence>
<dbReference type="InParanoid" id="G3AS24"/>
<reference evidence="1 2" key="1">
    <citation type="journal article" date="2011" name="Proc. Natl. Acad. Sci. U.S.A.">
        <title>Comparative genomics of xylose-fermenting fungi for enhanced biofuel production.</title>
        <authorList>
            <person name="Wohlbach D.J."/>
            <person name="Kuo A."/>
            <person name="Sato T.K."/>
            <person name="Potts K.M."/>
            <person name="Salamov A.A."/>
            <person name="LaButti K.M."/>
            <person name="Sun H."/>
            <person name="Clum A."/>
            <person name="Pangilinan J.L."/>
            <person name="Lindquist E.A."/>
            <person name="Lucas S."/>
            <person name="Lapidus A."/>
            <person name="Jin M."/>
            <person name="Gunawan C."/>
            <person name="Balan V."/>
            <person name="Dale B.E."/>
            <person name="Jeffries T.W."/>
            <person name="Zinkel R."/>
            <person name="Barry K.W."/>
            <person name="Grigoriev I.V."/>
            <person name="Gasch A.P."/>
        </authorList>
    </citation>
    <scope>NUCLEOTIDE SEQUENCE [LARGE SCALE GENOMIC DNA]</scope>
    <source>
        <strain evidence="2">NRRL Y-27907 / 11-Y1</strain>
    </source>
</reference>
<dbReference type="OrthoDB" id="30195at2759"/>
<dbReference type="OMA" id="FWSGKNE"/>
<gene>
    <name evidence="1" type="ORF">SPAPADRAFT_62483</name>
</gene>
<keyword evidence="2" id="KW-1185">Reference proteome</keyword>
<protein>
    <submittedName>
        <fullName evidence="1">Uncharacterized protein</fullName>
    </submittedName>
</protein>
<sequence>MRFAVQEGGKYIACSISRHGKNEIRFYKLSQENETVTSSVANSIFLENSIIDIIWSTSVSKSPKRRKRTSEDTPVDISNDTLIALDESGNLIVLSPLSNKPIKQFTTRVPGTKLIKADNFIWIKSKDSLIKYSSDDDTVISIQVPSATTIEVLPGKAPHVVLSDGSKLSLGKIVKNKFVQEHELEIKGVTQIIQSKTKPDLLAVLADELYIVNLKDLDHYTKIEYTGNATVLSTVSYIAEEYIQVSTQEKVYLVRFGDKQVSKTITTNNVTELFTHESILVGAYKDLNDVEISDIHWISDNEGEIINTETTKSSSSSLPNAKIHIPKITAINNVEYSQLLETLLEKLNSTELNKNSIVKLCSSINNEETIKQTIKALVFDQVSNTSIEKLYSIISNEVSKDCSINKSLGIWLKWILLTYGGVIAKSDQSNLKNLQKELSSGLELLPHLIVIQGRLQLLTLQSEIRQKVIDIEESTEEKDIVYANGEGDDDLEPEVVDIDVA</sequence>
<dbReference type="KEGG" id="spaa:SPAPADRAFT_62483"/>
<dbReference type="Proteomes" id="UP000000709">
    <property type="component" value="Unassembled WGS sequence"/>
</dbReference>
<dbReference type="EMBL" id="GL996503">
    <property type="protein sequence ID" value="EGW31873.1"/>
    <property type="molecule type" value="Genomic_DNA"/>
</dbReference>
<dbReference type="AlphaFoldDB" id="G3AS24"/>